<dbReference type="OrthoDB" id="250246at2"/>
<dbReference type="EMBL" id="FLRH01000004">
    <property type="protein sequence ID" value="SBT67461.1"/>
    <property type="molecule type" value="Genomic_DNA"/>
</dbReference>
<dbReference type="RefSeq" id="WP_091578181.1">
    <property type="nucleotide sequence ID" value="NZ_FLRH01000004.1"/>
</dbReference>
<dbReference type="SUPFAM" id="SSF53383">
    <property type="entry name" value="PLP-dependent transferases"/>
    <property type="match status" value="1"/>
</dbReference>
<dbReference type="PANTHER" id="PTHR43586:SF21">
    <property type="entry name" value="PYRIDOXAL PHOSPHATE (PLP)-DEPENDENT ASPARTATE AMINOTRANSFERASE SUPERFAMILY"/>
    <property type="match status" value="1"/>
</dbReference>
<accession>A0A1A9BEE5</accession>
<sequence length="345" mass="36823">MELEQARKLWQVEPGWLNTATYGLPPDPVWTAVQQVLAEWRTGQVSFEVWDESVGRSRAAFARLVGVDPVDVSVGAAVSQLAAPIAAALPSGATVVVPEVEFTSILFPWLVQEDRGVRVRTVPLDGLVDAIDADTDLVAFSLVQSADGTVAPYDEIVAAARAHGALVVVDATQACGWLPFAADRADAVLVGAYKWLMAPRGAAFAYLAPALRERMRADAAGWYAGRDPHASYYGTPLRLADDARRFDISPSWLCYAGAAPVLELLADLDLAAVRDHDVALANRFLAGLGRPPGDSAIVSVDVPDAQERLARAGVRAAVRAGRVRASFHLYTTEADVDRAVEALTG</sequence>
<evidence type="ECO:0000259" key="1">
    <source>
        <dbReference type="Pfam" id="PF00266"/>
    </source>
</evidence>
<dbReference type="STRING" id="946078.GA0070622_4523"/>
<dbReference type="InterPro" id="IPR015422">
    <property type="entry name" value="PyrdxlP-dep_Trfase_small"/>
</dbReference>
<dbReference type="InterPro" id="IPR015424">
    <property type="entry name" value="PyrdxlP-dep_Trfase"/>
</dbReference>
<dbReference type="Gene3D" id="3.40.640.10">
    <property type="entry name" value="Type I PLP-dependent aspartate aminotransferase-like (Major domain)"/>
    <property type="match status" value="1"/>
</dbReference>
<reference evidence="3" key="1">
    <citation type="submission" date="2016-06" db="EMBL/GenBank/DDBJ databases">
        <authorList>
            <person name="Varghese N."/>
            <person name="Submissions Spin"/>
        </authorList>
    </citation>
    <scope>NUCLEOTIDE SEQUENCE [LARGE SCALE GENOMIC DNA]</scope>
    <source>
        <strain evidence="3">DSM 45794</strain>
    </source>
</reference>
<feature type="domain" description="Aminotransferase class V" evidence="1">
    <location>
        <begin position="81"/>
        <end position="292"/>
    </location>
</feature>
<dbReference type="AlphaFoldDB" id="A0A1A9BEE5"/>
<organism evidence="2 3">
    <name type="scientific">Micromonospora sediminicola</name>
    <dbReference type="NCBI Taxonomy" id="946078"/>
    <lineage>
        <taxon>Bacteria</taxon>
        <taxon>Bacillati</taxon>
        <taxon>Actinomycetota</taxon>
        <taxon>Actinomycetes</taxon>
        <taxon>Micromonosporales</taxon>
        <taxon>Micromonosporaceae</taxon>
        <taxon>Micromonospora</taxon>
    </lineage>
</organism>
<dbReference type="PANTHER" id="PTHR43586">
    <property type="entry name" value="CYSTEINE DESULFURASE"/>
    <property type="match status" value="1"/>
</dbReference>
<dbReference type="InterPro" id="IPR015421">
    <property type="entry name" value="PyrdxlP-dep_Trfase_major"/>
</dbReference>
<keyword evidence="3" id="KW-1185">Reference proteome</keyword>
<name>A0A1A9BEE5_9ACTN</name>
<keyword evidence="2" id="KW-0456">Lyase</keyword>
<dbReference type="InterPro" id="IPR000192">
    <property type="entry name" value="Aminotrans_V_dom"/>
</dbReference>
<dbReference type="GO" id="GO:0016829">
    <property type="term" value="F:lyase activity"/>
    <property type="evidence" value="ECO:0007669"/>
    <property type="project" value="UniProtKB-KW"/>
</dbReference>
<dbReference type="Proteomes" id="UP000199558">
    <property type="component" value="Unassembled WGS sequence"/>
</dbReference>
<dbReference type="Pfam" id="PF00266">
    <property type="entry name" value="Aminotran_5"/>
    <property type="match status" value="1"/>
</dbReference>
<gene>
    <name evidence="2" type="ORF">GA0070622_4523</name>
</gene>
<evidence type="ECO:0000313" key="3">
    <source>
        <dbReference type="Proteomes" id="UP000199558"/>
    </source>
</evidence>
<protein>
    <submittedName>
        <fullName evidence="2">Selenocysteine lyase/Cysteine desulfurase</fullName>
    </submittedName>
</protein>
<evidence type="ECO:0000313" key="2">
    <source>
        <dbReference type="EMBL" id="SBT67461.1"/>
    </source>
</evidence>
<dbReference type="Gene3D" id="3.90.1150.10">
    <property type="entry name" value="Aspartate Aminotransferase, domain 1"/>
    <property type="match status" value="1"/>
</dbReference>
<proteinExistence type="predicted"/>